<evidence type="ECO:0000256" key="6">
    <source>
        <dbReference type="ARBA" id="ARBA00022692"/>
    </source>
</evidence>
<feature type="compositionally biased region" description="Basic and acidic residues" evidence="10">
    <location>
        <begin position="97"/>
        <end position="107"/>
    </location>
</feature>
<keyword evidence="7" id="KW-0256">Endoplasmic reticulum</keyword>
<evidence type="ECO:0000256" key="2">
    <source>
        <dbReference type="ARBA" id="ARBA00004687"/>
    </source>
</evidence>
<dbReference type="InterPro" id="IPR007315">
    <property type="entry name" value="PIG-V/Gpi18"/>
</dbReference>
<feature type="transmembrane region" description="Helical" evidence="11">
    <location>
        <begin position="395"/>
        <end position="414"/>
    </location>
</feature>
<evidence type="ECO:0000256" key="3">
    <source>
        <dbReference type="ARBA" id="ARBA00022502"/>
    </source>
</evidence>
<evidence type="ECO:0000256" key="9">
    <source>
        <dbReference type="ARBA" id="ARBA00023136"/>
    </source>
</evidence>
<comment type="pathway">
    <text evidence="2">Glycolipid biosynthesis; glycosylphosphatidylinositol-anchor biosynthesis.</text>
</comment>
<feature type="compositionally biased region" description="Low complexity" evidence="10">
    <location>
        <begin position="85"/>
        <end position="96"/>
    </location>
</feature>
<dbReference type="PANTHER" id="PTHR12468">
    <property type="entry name" value="GPI MANNOSYLTRANSFERASE 2"/>
    <property type="match status" value="1"/>
</dbReference>
<comment type="caution">
    <text evidence="12">The sequence shown here is derived from an EMBL/GenBank/DDBJ whole genome shotgun (WGS) entry which is preliminary data.</text>
</comment>
<keyword evidence="4 12" id="KW-0328">Glycosyltransferase</keyword>
<keyword evidence="5" id="KW-0808">Transferase</keyword>
<evidence type="ECO:0000256" key="5">
    <source>
        <dbReference type="ARBA" id="ARBA00022679"/>
    </source>
</evidence>
<feature type="transmembrane region" description="Helical" evidence="11">
    <location>
        <begin position="421"/>
        <end position="444"/>
    </location>
</feature>
<accession>A0ABW2PH22</accession>
<dbReference type="GO" id="GO:0016757">
    <property type="term" value="F:glycosyltransferase activity"/>
    <property type="evidence" value="ECO:0007669"/>
    <property type="project" value="UniProtKB-KW"/>
</dbReference>
<protein>
    <submittedName>
        <fullName evidence="12">Mannosyltransferase family protein</fullName>
    </submittedName>
</protein>
<evidence type="ECO:0000256" key="4">
    <source>
        <dbReference type="ARBA" id="ARBA00022676"/>
    </source>
</evidence>
<sequence length="491" mass="53550">MERTPPREPVRTASLPAAASGPEPAPVTPRDTGTAPETVAEPVPEKAPAPPPEAARERVPETSGADGSVTLARDEVETVAEDEAAAGGRANGTATDGRADEREHQQQEDDTGDGGTAVQRRWWPPRFVTDATDRKALLIWLCSHVGFLIYAYLAAPGRTTDPFINRLTRWDAENFIAIADYGYDGPPGMQDSAKLPAFFPGMALLIRLLKPIVHDGRLATVLISLVASAVAAVALSRLAEHMLKGSGPYAVGALFFSPFAAFLFTGYSESLFLALAFPAWLLARKGRWEDAALCAAAAAAVRISGLFLAVGLVVMYLVAANGRKAPENRRAWPWLALPAVPVALYTLYHWTRTGDPLAYNSVQAQYWGRHTVWPWEAFLNTWNMSDDVPSLTTSYYEEIAAAAVLLALAVWLAVRRRWPDLAYMVPQVLSFLTLSSFYLSIGRASLTWFPLWLALGWAGVKRPWLFWTIMAIMLPVMAINVGNFTTGAWIG</sequence>
<evidence type="ECO:0000313" key="12">
    <source>
        <dbReference type="EMBL" id="MFC7387670.1"/>
    </source>
</evidence>
<evidence type="ECO:0000313" key="13">
    <source>
        <dbReference type="Proteomes" id="UP001596496"/>
    </source>
</evidence>
<evidence type="ECO:0000256" key="8">
    <source>
        <dbReference type="ARBA" id="ARBA00022989"/>
    </source>
</evidence>
<feature type="region of interest" description="Disordered" evidence="10">
    <location>
        <begin position="1"/>
        <end position="118"/>
    </location>
</feature>
<name>A0ABW2PH22_9ACTN</name>
<reference evidence="13" key="1">
    <citation type="journal article" date="2019" name="Int. J. Syst. Evol. Microbiol.">
        <title>The Global Catalogue of Microorganisms (GCM) 10K type strain sequencing project: providing services to taxonomists for standard genome sequencing and annotation.</title>
        <authorList>
            <consortium name="The Broad Institute Genomics Platform"/>
            <consortium name="The Broad Institute Genome Sequencing Center for Infectious Disease"/>
            <person name="Wu L."/>
            <person name="Ma J."/>
        </authorList>
    </citation>
    <scope>NUCLEOTIDE SEQUENCE [LARGE SCALE GENOMIC DNA]</scope>
    <source>
        <strain evidence="13">CECT 7649</strain>
    </source>
</reference>
<keyword evidence="3" id="KW-0337">GPI-anchor biosynthesis</keyword>
<feature type="transmembrane region" description="Helical" evidence="11">
    <location>
        <begin position="136"/>
        <end position="155"/>
    </location>
</feature>
<gene>
    <name evidence="12" type="ORF">ACFQSB_36070</name>
</gene>
<proteinExistence type="predicted"/>
<feature type="transmembrane region" description="Helical" evidence="11">
    <location>
        <begin position="250"/>
        <end position="283"/>
    </location>
</feature>
<feature type="transmembrane region" description="Helical" evidence="11">
    <location>
        <begin position="331"/>
        <end position="350"/>
    </location>
</feature>
<comment type="subcellular location">
    <subcellularLocation>
        <location evidence="1">Endoplasmic reticulum membrane</location>
        <topology evidence="1">Multi-pass membrane protein</topology>
    </subcellularLocation>
</comment>
<dbReference type="EMBL" id="JBHTCG010000042">
    <property type="protein sequence ID" value="MFC7387670.1"/>
    <property type="molecule type" value="Genomic_DNA"/>
</dbReference>
<dbReference type="Proteomes" id="UP001596496">
    <property type="component" value="Unassembled WGS sequence"/>
</dbReference>
<dbReference type="Pfam" id="PF04188">
    <property type="entry name" value="Mannosyl_trans2"/>
    <property type="match status" value="1"/>
</dbReference>
<keyword evidence="13" id="KW-1185">Reference proteome</keyword>
<dbReference type="PANTHER" id="PTHR12468:SF2">
    <property type="entry name" value="GPI MANNOSYLTRANSFERASE 2"/>
    <property type="match status" value="1"/>
</dbReference>
<feature type="compositionally biased region" description="Basic and acidic residues" evidence="10">
    <location>
        <begin position="1"/>
        <end position="10"/>
    </location>
</feature>
<feature type="transmembrane region" description="Helical" evidence="11">
    <location>
        <begin position="295"/>
        <end position="319"/>
    </location>
</feature>
<feature type="transmembrane region" description="Helical" evidence="11">
    <location>
        <begin position="464"/>
        <end position="490"/>
    </location>
</feature>
<evidence type="ECO:0000256" key="11">
    <source>
        <dbReference type="SAM" id="Phobius"/>
    </source>
</evidence>
<evidence type="ECO:0000256" key="1">
    <source>
        <dbReference type="ARBA" id="ARBA00004477"/>
    </source>
</evidence>
<evidence type="ECO:0000256" key="10">
    <source>
        <dbReference type="SAM" id="MobiDB-lite"/>
    </source>
</evidence>
<keyword evidence="9 11" id="KW-0472">Membrane</keyword>
<dbReference type="RefSeq" id="WP_380831474.1">
    <property type="nucleotide sequence ID" value="NZ_JBHTCG010000042.1"/>
</dbReference>
<organism evidence="12 13">
    <name type="scientific">Sphaerisporangium rhizosphaerae</name>
    <dbReference type="NCBI Taxonomy" id="2269375"/>
    <lineage>
        <taxon>Bacteria</taxon>
        <taxon>Bacillati</taxon>
        <taxon>Actinomycetota</taxon>
        <taxon>Actinomycetes</taxon>
        <taxon>Streptosporangiales</taxon>
        <taxon>Streptosporangiaceae</taxon>
        <taxon>Sphaerisporangium</taxon>
    </lineage>
</organism>
<evidence type="ECO:0000256" key="7">
    <source>
        <dbReference type="ARBA" id="ARBA00022824"/>
    </source>
</evidence>
<feature type="transmembrane region" description="Helical" evidence="11">
    <location>
        <begin position="218"/>
        <end position="238"/>
    </location>
</feature>
<keyword evidence="8 11" id="KW-1133">Transmembrane helix</keyword>
<keyword evidence="6 11" id="KW-0812">Transmembrane</keyword>